<dbReference type="Pfam" id="PF03880">
    <property type="entry name" value="DbpA"/>
    <property type="match status" value="1"/>
</dbReference>
<reference evidence="10 11" key="1">
    <citation type="submission" date="2019-06" db="EMBL/GenBank/DDBJ databases">
        <title>Whole genome shotgun sequence of Acetobacter peroxydans NBRC 13755.</title>
        <authorList>
            <person name="Hosoyama A."/>
            <person name="Uohara A."/>
            <person name="Ohji S."/>
            <person name="Ichikawa N."/>
        </authorList>
    </citation>
    <scope>NUCLEOTIDE SEQUENCE [LARGE SCALE GENOMIC DNA]</scope>
    <source>
        <strain evidence="10 11">NBRC 13755</strain>
    </source>
</reference>
<keyword evidence="1 6" id="KW-0547">Nucleotide-binding</keyword>
<feature type="domain" description="Helicase ATP-binding" evidence="8">
    <location>
        <begin position="30"/>
        <end position="206"/>
    </location>
</feature>
<dbReference type="GO" id="GO:0005524">
    <property type="term" value="F:ATP binding"/>
    <property type="evidence" value="ECO:0007669"/>
    <property type="project" value="UniProtKB-KW"/>
</dbReference>
<dbReference type="PROSITE" id="PS51194">
    <property type="entry name" value="HELICASE_CTER"/>
    <property type="match status" value="1"/>
</dbReference>
<dbReference type="GO" id="GO:0016787">
    <property type="term" value="F:hydrolase activity"/>
    <property type="evidence" value="ECO:0007669"/>
    <property type="project" value="UniProtKB-KW"/>
</dbReference>
<dbReference type="SUPFAM" id="SSF52540">
    <property type="entry name" value="P-loop containing nucleoside triphosphate hydrolases"/>
    <property type="match status" value="1"/>
</dbReference>
<keyword evidence="2 6" id="KW-0378">Hydrolase</keyword>
<name>A0A4Y3TXK8_9PROT</name>
<feature type="compositionally biased region" description="Basic and acidic residues" evidence="7">
    <location>
        <begin position="612"/>
        <end position="621"/>
    </location>
</feature>
<evidence type="ECO:0000313" key="11">
    <source>
        <dbReference type="Proteomes" id="UP000317730"/>
    </source>
</evidence>
<protein>
    <recommendedName>
        <fullName evidence="12">DEAD/DEAH box helicase</fullName>
    </recommendedName>
</protein>
<evidence type="ECO:0000256" key="4">
    <source>
        <dbReference type="ARBA" id="ARBA00022840"/>
    </source>
</evidence>
<comment type="similarity">
    <text evidence="5 6">Belongs to the DEAD box helicase family.</text>
</comment>
<evidence type="ECO:0000256" key="3">
    <source>
        <dbReference type="ARBA" id="ARBA00022806"/>
    </source>
</evidence>
<evidence type="ECO:0000259" key="9">
    <source>
        <dbReference type="PROSITE" id="PS51194"/>
    </source>
</evidence>
<dbReference type="InterPro" id="IPR050079">
    <property type="entry name" value="DEAD_box_RNA_helicase"/>
</dbReference>
<feature type="compositionally biased region" description="Basic and acidic residues" evidence="7">
    <location>
        <begin position="465"/>
        <end position="487"/>
    </location>
</feature>
<dbReference type="InterPro" id="IPR011545">
    <property type="entry name" value="DEAD/DEAH_box_helicase_dom"/>
</dbReference>
<evidence type="ECO:0000256" key="1">
    <source>
        <dbReference type="ARBA" id="ARBA00022741"/>
    </source>
</evidence>
<dbReference type="PROSITE" id="PS00039">
    <property type="entry name" value="DEAD_ATP_HELICASE"/>
    <property type="match status" value="1"/>
</dbReference>
<dbReference type="OrthoDB" id="9805696at2"/>
<dbReference type="CDD" id="cd00268">
    <property type="entry name" value="DEADc"/>
    <property type="match status" value="1"/>
</dbReference>
<feature type="compositionally biased region" description="Gly residues" evidence="7">
    <location>
        <begin position="568"/>
        <end position="586"/>
    </location>
</feature>
<evidence type="ECO:0000256" key="2">
    <source>
        <dbReference type="ARBA" id="ARBA00022801"/>
    </source>
</evidence>
<feature type="domain" description="Helicase C-terminal" evidence="9">
    <location>
        <begin position="233"/>
        <end position="383"/>
    </location>
</feature>
<dbReference type="EMBL" id="BJMV01000015">
    <property type="protein sequence ID" value="GEB86504.1"/>
    <property type="molecule type" value="Genomic_DNA"/>
</dbReference>
<feature type="compositionally biased region" description="Low complexity" evidence="7">
    <location>
        <begin position="624"/>
        <end position="634"/>
    </location>
</feature>
<evidence type="ECO:0000256" key="6">
    <source>
        <dbReference type="RuleBase" id="RU000492"/>
    </source>
</evidence>
<dbReference type="PROSITE" id="PS51192">
    <property type="entry name" value="HELICASE_ATP_BIND_1"/>
    <property type="match status" value="1"/>
</dbReference>
<accession>A0A4Y3TXK8</accession>
<dbReference type="AlphaFoldDB" id="A0A4Y3TXK8"/>
<evidence type="ECO:0000313" key="10">
    <source>
        <dbReference type="EMBL" id="GEB86504.1"/>
    </source>
</evidence>
<dbReference type="InterPro" id="IPR000629">
    <property type="entry name" value="RNA-helicase_DEAD-box_CS"/>
</dbReference>
<feature type="region of interest" description="Disordered" evidence="7">
    <location>
        <begin position="459"/>
        <end position="488"/>
    </location>
</feature>
<dbReference type="SMART" id="SM00490">
    <property type="entry name" value="HELICc"/>
    <property type="match status" value="1"/>
</dbReference>
<evidence type="ECO:0000256" key="5">
    <source>
        <dbReference type="ARBA" id="ARBA00038437"/>
    </source>
</evidence>
<proteinExistence type="inferred from homology"/>
<dbReference type="PANTHER" id="PTHR47959">
    <property type="entry name" value="ATP-DEPENDENT RNA HELICASE RHLE-RELATED"/>
    <property type="match status" value="1"/>
</dbReference>
<dbReference type="InterPro" id="IPR005580">
    <property type="entry name" value="DbpA/CsdA_RNA-bd_dom"/>
</dbReference>
<dbReference type="Proteomes" id="UP000317730">
    <property type="component" value="Unassembled WGS sequence"/>
</dbReference>
<sequence length="642" mass="68085">MPFQNAPAPLARALSARGFEAPTPVQAAVVAPEALGRDLLVSARTGSGKTVAFGLALADTLLAGAERCPPAPTPLALVIAPTRELALQVKNELEWLYAETGARIVSCVGGMEPRREASALARGCHIVVGTPGRLCDHLRRGNLDLTELRAVVLDEADEMLDLGFREELETLLDAAPKTRRTLLFSATIAREIAALARRYQNDALRLDTIGANAPHADITYRAVLANQPDMAAAVVNVLRLEEARTAIVFCHTREAVRQLQAILTERGFSSVAISGDLGQNERSRAIESLRHGQARVCVATDVAARGIDIPELGLVIHASLPSNPATLLHRSGRTGRAGRKGTCVLLVPPARKRVAERLLQAAKVEAEWSGAPDRAAITQADAERLLNAPFLNAPVKDAAETSAAGDDTATDSAAAVSARHDTSLSLVERLVATHAPEQLAQALVGLWQKSLPEPMTVRVITPDTPRSRPVRDDAGFERGERAPRERGPAMQGNWFRLSVGRADRADPKWLVPMLCKLGGIRKQDIGAIRIAGDHTLVEIASDKAERFASCASATDPDEISIEPARAPAGGGGAHGGGGRGGPGGKPARGPNRGFERKGGYREDAPWGNAERGGAEAGERRSSKPRPAGKASKSPSSRKRKSP</sequence>
<evidence type="ECO:0000256" key="7">
    <source>
        <dbReference type="SAM" id="MobiDB-lite"/>
    </source>
</evidence>
<evidence type="ECO:0000259" key="8">
    <source>
        <dbReference type="PROSITE" id="PS51192"/>
    </source>
</evidence>
<dbReference type="Pfam" id="PF00271">
    <property type="entry name" value="Helicase_C"/>
    <property type="match status" value="1"/>
</dbReference>
<dbReference type="InterPro" id="IPR014001">
    <property type="entry name" value="Helicase_ATP-bd"/>
</dbReference>
<comment type="caution">
    <text evidence="10">The sequence shown here is derived from an EMBL/GenBank/DDBJ whole genome shotgun (WGS) entry which is preliminary data.</text>
</comment>
<dbReference type="InterPro" id="IPR012677">
    <property type="entry name" value="Nucleotide-bd_a/b_plait_sf"/>
</dbReference>
<evidence type="ECO:0008006" key="12">
    <source>
        <dbReference type="Google" id="ProtNLM"/>
    </source>
</evidence>
<dbReference type="InterPro" id="IPR001650">
    <property type="entry name" value="Helicase_C-like"/>
</dbReference>
<dbReference type="GO" id="GO:0003724">
    <property type="term" value="F:RNA helicase activity"/>
    <property type="evidence" value="ECO:0007669"/>
    <property type="project" value="TreeGrafter"/>
</dbReference>
<keyword evidence="3 6" id="KW-0347">Helicase</keyword>
<dbReference type="InterPro" id="IPR044742">
    <property type="entry name" value="DEAD/DEAH_RhlB"/>
</dbReference>
<dbReference type="Gene3D" id="3.30.70.330">
    <property type="match status" value="1"/>
</dbReference>
<dbReference type="Gene3D" id="3.40.50.300">
    <property type="entry name" value="P-loop containing nucleotide triphosphate hydrolases"/>
    <property type="match status" value="2"/>
</dbReference>
<dbReference type="Pfam" id="PF00270">
    <property type="entry name" value="DEAD"/>
    <property type="match status" value="1"/>
</dbReference>
<organism evidence="10 11">
    <name type="scientific">Acetobacter peroxydans</name>
    <dbReference type="NCBI Taxonomy" id="104098"/>
    <lineage>
        <taxon>Bacteria</taxon>
        <taxon>Pseudomonadati</taxon>
        <taxon>Pseudomonadota</taxon>
        <taxon>Alphaproteobacteria</taxon>
        <taxon>Acetobacterales</taxon>
        <taxon>Acetobacteraceae</taxon>
        <taxon>Acetobacter</taxon>
    </lineage>
</organism>
<keyword evidence="11" id="KW-1185">Reference proteome</keyword>
<dbReference type="GO" id="GO:0003676">
    <property type="term" value="F:nucleic acid binding"/>
    <property type="evidence" value="ECO:0007669"/>
    <property type="project" value="InterPro"/>
</dbReference>
<dbReference type="GO" id="GO:0005829">
    <property type="term" value="C:cytosol"/>
    <property type="evidence" value="ECO:0007669"/>
    <property type="project" value="TreeGrafter"/>
</dbReference>
<dbReference type="InterPro" id="IPR027417">
    <property type="entry name" value="P-loop_NTPase"/>
</dbReference>
<feature type="region of interest" description="Disordered" evidence="7">
    <location>
        <begin position="551"/>
        <end position="642"/>
    </location>
</feature>
<dbReference type="CDD" id="cd18787">
    <property type="entry name" value="SF2_C_DEAD"/>
    <property type="match status" value="1"/>
</dbReference>
<dbReference type="PANTHER" id="PTHR47959:SF1">
    <property type="entry name" value="ATP-DEPENDENT RNA HELICASE DBPA"/>
    <property type="match status" value="1"/>
</dbReference>
<dbReference type="CDD" id="cd12252">
    <property type="entry name" value="RRM_DbpA"/>
    <property type="match status" value="1"/>
</dbReference>
<dbReference type="RefSeq" id="WP_141377704.1">
    <property type="nucleotide sequence ID" value="NZ_BAPL01000009.1"/>
</dbReference>
<dbReference type="SMART" id="SM00487">
    <property type="entry name" value="DEXDc"/>
    <property type="match status" value="1"/>
</dbReference>
<keyword evidence="4 6" id="KW-0067">ATP-binding</keyword>
<gene>
    <name evidence="10" type="ORF">APE01nite_23010</name>
</gene>
<feature type="compositionally biased region" description="Basic and acidic residues" evidence="7">
    <location>
        <begin position="593"/>
        <end position="604"/>
    </location>
</feature>